<reference evidence="1" key="1">
    <citation type="journal article" date="2024" name="Antonie Van Leeuwenhoek">
        <title>Bradyrhizobium ontarionense sp. nov., a novel bacterial symbiont isolated from Aeschynomene indica (Indian jointvetch), harbours photosynthesis, nitrogen fixation and nitrous oxide (N2O) reductase genes.</title>
        <authorList>
            <person name="Bromfield E.S.P."/>
            <person name="Cloutier S."/>
        </authorList>
    </citation>
    <scope>NUCLEOTIDE SEQUENCE</scope>
    <source>
        <strain evidence="1">A19</strain>
    </source>
</reference>
<dbReference type="EMBL" id="CP088156">
    <property type="protein sequence ID" value="UFZ07657.1"/>
    <property type="molecule type" value="Genomic_DNA"/>
</dbReference>
<protein>
    <submittedName>
        <fullName evidence="1">Uncharacterized protein</fullName>
    </submittedName>
</protein>
<keyword evidence="2" id="KW-1185">Reference proteome</keyword>
<organism evidence="1 2">
    <name type="scientific">Bradyrhizobium ontarionense</name>
    <dbReference type="NCBI Taxonomy" id="2898149"/>
    <lineage>
        <taxon>Bacteria</taxon>
        <taxon>Pseudomonadati</taxon>
        <taxon>Pseudomonadota</taxon>
        <taxon>Alphaproteobacteria</taxon>
        <taxon>Hyphomicrobiales</taxon>
        <taxon>Nitrobacteraceae</taxon>
        <taxon>Bradyrhizobium</taxon>
    </lineage>
</organism>
<dbReference type="Proteomes" id="UP001431010">
    <property type="component" value="Chromosome"/>
</dbReference>
<gene>
    <name evidence="1" type="ORF">LQG66_15705</name>
</gene>
<proteinExistence type="predicted"/>
<accession>A0ABY3RLI2</accession>
<sequence length="101" mass="11418">MKLEEREQGVLAFVDDDGRIWAQCARPSPNPADTDYVIEGPLSGFVYDEGTFTADSEQAFRAWLDDRLISDDIFHVRDKETALTLAKRIASAARQILKDRT</sequence>
<evidence type="ECO:0000313" key="2">
    <source>
        <dbReference type="Proteomes" id="UP001431010"/>
    </source>
</evidence>
<dbReference type="RefSeq" id="WP_231327107.1">
    <property type="nucleotide sequence ID" value="NZ_CP088156.1"/>
</dbReference>
<name>A0ABY3RLI2_9BRAD</name>
<evidence type="ECO:0000313" key="1">
    <source>
        <dbReference type="EMBL" id="UFZ07657.1"/>
    </source>
</evidence>